<protein>
    <recommendedName>
        <fullName evidence="9">Methylenetetrahydrofolate reductase</fullName>
    </recommendedName>
</protein>
<dbReference type="InterPro" id="IPR029041">
    <property type="entry name" value="FAD-linked_oxidoreductase-like"/>
</dbReference>
<dbReference type="OrthoDB" id="9812555at2"/>
<dbReference type="GO" id="GO:0009086">
    <property type="term" value="P:methionine biosynthetic process"/>
    <property type="evidence" value="ECO:0007669"/>
    <property type="project" value="TreeGrafter"/>
</dbReference>
<evidence type="ECO:0000313" key="10">
    <source>
        <dbReference type="EMBL" id="VFP77601.1"/>
    </source>
</evidence>
<evidence type="ECO:0000256" key="4">
    <source>
        <dbReference type="ARBA" id="ARBA00022630"/>
    </source>
</evidence>
<organism evidence="10 11">
    <name type="scientific">Buchnera aphidicola</name>
    <name type="common">Cinara cf. splendens/pseudotsugae 3390</name>
    <dbReference type="NCBI Taxonomy" id="2518980"/>
    <lineage>
        <taxon>Bacteria</taxon>
        <taxon>Pseudomonadati</taxon>
        <taxon>Pseudomonadota</taxon>
        <taxon>Gammaproteobacteria</taxon>
        <taxon>Enterobacterales</taxon>
        <taxon>Erwiniaceae</taxon>
        <taxon>Buchnera</taxon>
    </lineage>
</organism>
<keyword evidence="6 9" id="KW-0560">Oxidoreductase</keyword>
<comment type="cofactor">
    <cofactor evidence="1 9">
        <name>FAD</name>
        <dbReference type="ChEBI" id="CHEBI:57692"/>
    </cofactor>
</comment>
<dbReference type="RefSeq" id="WP_154060653.1">
    <property type="nucleotide sequence ID" value="NZ_LR217692.1"/>
</dbReference>
<dbReference type="GO" id="GO:0035999">
    <property type="term" value="P:tetrahydrofolate interconversion"/>
    <property type="evidence" value="ECO:0007669"/>
    <property type="project" value="UniProtKB-UniPathway"/>
</dbReference>
<evidence type="ECO:0000256" key="3">
    <source>
        <dbReference type="ARBA" id="ARBA00006743"/>
    </source>
</evidence>
<dbReference type="InterPro" id="IPR003171">
    <property type="entry name" value="Mehydrof_redctse-like"/>
</dbReference>
<evidence type="ECO:0000313" key="11">
    <source>
        <dbReference type="Proteomes" id="UP000294466"/>
    </source>
</evidence>
<comment type="pathway">
    <text evidence="2 9">One-carbon metabolism; tetrahydrofolate interconversion.</text>
</comment>
<gene>
    <name evidence="10" type="primary">metF</name>
    <name evidence="10" type="ORF">BUCISPPS3390_030</name>
</gene>
<dbReference type="Gene3D" id="3.20.20.220">
    <property type="match status" value="1"/>
</dbReference>
<dbReference type="SUPFAM" id="SSF51730">
    <property type="entry name" value="FAD-linked oxidoreductase"/>
    <property type="match status" value="1"/>
</dbReference>
<comment type="pathway">
    <text evidence="7">Amino-acid biosynthesis; L-methionine biosynthesis via de novo pathway.</text>
</comment>
<comment type="catalytic activity">
    <reaction evidence="8">
        <text>(6S)-5-methyl-5,6,7,8-tetrahydrofolate + NAD(+) = (6R)-5,10-methylene-5,6,7,8-tetrahydrofolate + NADH + H(+)</text>
        <dbReference type="Rhea" id="RHEA:19821"/>
        <dbReference type="ChEBI" id="CHEBI:15378"/>
        <dbReference type="ChEBI" id="CHEBI:15636"/>
        <dbReference type="ChEBI" id="CHEBI:18608"/>
        <dbReference type="ChEBI" id="CHEBI:57540"/>
        <dbReference type="ChEBI" id="CHEBI:57945"/>
        <dbReference type="EC" id="1.5.1.54"/>
    </reaction>
    <physiologicalReaction direction="right-to-left" evidence="8">
        <dbReference type="Rhea" id="RHEA:19823"/>
    </physiologicalReaction>
</comment>
<evidence type="ECO:0000256" key="5">
    <source>
        <dbReference type="ARBA" id="ARBA00022827"/>
    </source>
</evidence>
<dbReference type="GO" id="GO:0106312">
    <property type="term" value="F:methylenetetrahydrofolate reductase (NADH) activity"/>
    <property type="evidence" value="ECO:0007669"/>
    <property type="project" value="UniProtKB-EC"/>
</dbReference>
<dbReference type="GO" id="GO:0071949">
    <property type="term" value="F:FAD binding"/>
    <property type="evidence" value="ECO:0007669"/>
    <property type="project" value="TreeGrafter"/>
</dbReference>
<dbReference type="PANTHER" id="PTHR45754">
    <property type="entry name" value="METHYLENETETRAHYDROFOLATE REDUCTASE"/>
    <property type="match status" value="1"/>
</dbReference>
<evidence type="ECO:0000256" key="8">
    <source>
        <dbReference type="ARBA" id="ARBA00048628"/>
    </source>
</evidence>
<dbReference type="Pfam" id="PF02219">
    <property type="entry name" value="MTHFR"/>
    <property type="match status" value="1"/>
</dbReference>
<keyword evidence="5 9" id="KW-0274">FAD</keyword>
<reference evidence="10 11" key="1">
    <citation type="submission" date="2019-02" db="EMBL/GenBank/DDBJ databases">
        <authorList>
            <person name="Manzano-Marin A."/>
            <person name="Manzano-Marin A."/>
        </authorList>
    </citation>
    <scope>NUCLEOTIDE SEQUENCE [LARGE SCALE GENOMIC DNA]</scope>
    <source>
        <strain evidence="10 11">BuCisplendens/pseudotsugae</strain>
    </source>
</reference>
<keyword evidence="4 9" id="KW-0285">Flavoprotein</keyword>
<comment type="similarity">
    <text evidence="3 9">Belongs to the methylenetetrahydrofolate reductase family.</text>
</comment>
<dbReference type="Proteomes" id="UP000294466">
    <property type="component" value="Chromosome"/>
</dbReference>
<dbReference type="CDD" id="cd00537">
    <property type="entry name" value="MTHFR"/>
    <property type="match status" value="1"/>
</dbReference>
<evidence type="ECO:0000256" key="6">
    <source>
        <dbReference type="ARBA" id="ARBA00023002"/>
    </source>
</evidence>
<evidence type="ECO:0000256" key="9">
    <source>
        <dbReference type="RuleBase" id="RU003862"/>
    </source>
</evidence>
<dbReference type="PANTHER" id="PTHR45754:SF3">
    <property type="entry name" value="METHYLENETETRAHYDROFOLATE REDUCTASE (NADPH)"/>
    <property type="match status" value="1"/>
</dbReference>
<dbReference type="EMBL" id="LR217692">
    <property type="protein sequence ID" value="VFP77601.1"/>
    <property type="molecule type" value="Genomic_DNA"/>
</dbReference>
<proteinExistence type="inferred from homology"/>
<sequence>MIYIIKDSNKPYNYESYHLKNKIKVSFEVFPPQNSKLEKKLLNSICVLNQIRPDFFSVTNSIHAKNRDKTFFVVQKIRALTKVNVFAHFTTIGLNQSEIKNIACKYWDCGIKHIIALRGDLPDQYSRKIIYANDLIKLLLSIHDFEILVAAYPELHPESRNIQEDLINLKNKADLGVKKAITQFFFSVEKFLKFRDNCTNIGLPITIIPGILPILNINQLKRFSCLNNVYVPKWIFSAFDEYKNDLKQCMDLSIRIAVNLIISLYKEGITNFHLYTLNQSTLSFKICHQLGLI</sequence>
<evidence type="ECO:0000256" key="2">
    <source>
        <dbReference type="ARBA" id="ARBA00004777"/>
    </source>
</evidence>
<dbReference type="UniPathway" id="UPA00193"/>
<name>A0A451CWD6_9GAMM</name>
<evidence type="ECO:0000256" key="1">
    <source>
        <dbReference type="ARBA" id="ARBA00001974"/>
    </source>
</evidence>
<evidence type="ECO:0000256" key="7">
    <source>
        <dbReference type="ARBA" id="ARBA00034478"/>
    </source>
</evidence>
<accession>A0A451CWD6</accession>
<dbReference type="AlphaFoldDB" id="A0A451CWD6"/>
<dbReference type="GO" id="GO:0005829">
    <property type="term" value="C:cytosol"/>
    <property type="evidence" value="ECO:0007669"/>
    <property type="project" value="TreeGrafter"/>
</dbReference>